<dbReference type="Pfam" id="PF03652">
    <property type="entry name" value="RuvX"/>
    <property type="match status" value="1"/>
</dbReference>
<dbReference type="InterPro" id="IPR005227">
    <property type="entry name" value="YqgF"/>
</dbReference>
<name>A0AAU7QS14_9FLAO</name>
<protein>
    <submittedName>
        <fullName evidence="1">Holliday junction resolvase RuvX</fullName>
    </submittedName>
</protein>
<dbReference type="AlphaFoldDB" id="A0AAU7QS14"/>
<dbReference type="GO" id="GO:0006364">
    <property type="term" value="P:rRNA processing"/>
    <property type="evidence" value="ECO:0007669"/>
    <property type="project" value="InterPro"/>
</dbReference>
<dbReference type="Gene3D" id="3.30.420.140">
    <property type="entry name" value="YqgF/RNase H-like domain"/>
    <property type="match status" value="1"/>
</dbReference>
<organism evidence="1">
    <name type="scientific">Candidatus Shikimatogenerans sp. Tder</name>
    <dbReference type="NCBI Taxonomy" id="3158566"/>
    <lineage>
        <taxon>Bacteria</taxon>
        <taxon>Pseudomonadati</taxon>
        <taxon>Bacteroidota</taxon>
        <taxon>Flavobacteriia</taxon>
        <taxon>Flavobacteriales</taxon>
        <taxon>Candidatus Shikimatogenerans</taxon>
    </lineage>
</organism>
<dbReference type="InterPro" id="IPR012337">
    <property type="entry name" value="RNaseH-like_sf"/>
</dbReference>
<reference evidence="1" key="1">
    <citation type="submission" date="2024-06" db="EMBL/GenBank/DDBJ databases">
        <title>Diversity, functionality, and evolutionary history of bacterial symbionts in false click beetles (Coleoptera, Throscidae).</title>
        <authorList>
            <person name="Wierz J.C."/>
            <person name="Malm H."/>
            <person name="Kaltenpoth M."/>
            <person name="Engl T."/>
        </authorList>
    </citation>
    <scope>NUCLEOTIDE SEQUENCE</scope>
    <source>
        <strain evidence="1">Tder</strain>
    </source>
</reference>
<gene>
    <name evidence="1" type="primary">ruvX</name>
    <name evidence="1" type="ORF">ABNO82_00900</name>
</gene>
<dbReference type="InterPro" id="IPR037027">
    <property type="entry name" value="YqgF/RNaseH-like_dom_sf"/>
</dbReference>
<dbReference type="EMBL" id="CP157895">
    <property type="protein sequence ID" value="XBT18484.1"/>
    <property type="molecule type" value="Genomic_DNA"/>
</dbReference>
<evidence type="ECO:0000313" key="1">
    <source>
        <dbReference type="EMBL" id="XBT18484.1"/>
    </source>
</evidence>
<proteinExistence type="predicted"/>
<sequence>MSKIIAIDYGLKNIGIAFTNNKKNIIYGAKNFKKKKIFYKIKKYIIKYNIKYIVIG</sequence>
<accession>A0AAU7QS14</accession>
<dbReference type="SUPFAM" id="SSF53098">
    <property type="entry name" value="Ribonuclease H-like"/>
    <property type="match status" value="1"/>
</dbReference>